<reference evidence="1" key="1">
    <citation type="submission" date="2018-05" db="EMBL/GenBank/DDBJ databases">
        <authorList>
            <person name="Lanie J.A."/>
            <person name="Ng W.-L."/>
            <person name="Kazmierczak K.M."/>
            <person name="Andrzejewski T.M."/>
            <person name="Davidsen T.M."/>
            <person name="Wayne K.J."/>
            <person name="Tettelin H."/>
            <person name="Glass J.I."/>
            <person name="Rusch D."/>
            <person name="Podicherti R."/>
            <person name="Tsui H.-C.T."/>
            <person name="Winkler M.E."/>
        </authorList>
    </citation>
    <scope>NUCLEOTIDE SEQUENCE</scope>
</reference>
<accession>A0A382GL45</accession>
<protein>
    <recommendedName>
        <fullName evidence="2">Methylmalonyl-CoA mutase domain-containing protein</fullName>
    </recommendedName>
</protein>
<organism evidence="1">
    <name type="scientific">marine metagenome</name>
    <dbReference type="NCBI Taxonomy" id="408172"/>
    <lineage>
        <taxon>unclassified sequences</taxon>
        <taxon>metagenomes</taxon>
        <taxon>ecological metagenomes</taxon>
    </lineage>
</organism>
<feature type="non-terminal residue" evidence="1">
    <location>
        <position position="1"/>
    </location>
</feature>
<evidence type="ECO:0008006" key="2">
    <source>
        <dbReference type="Google" id="ProtNLM"/>
    </source>
</evidence>
<dbReference type="EMBL" id="UINC01056172">
    <property type="protein sequence ID" value="SVB75886.1"/>
    <property type="molecule type" value="Genomic_DNA"/>
</dbReference>
<proteinExistence type="predicted"/>
<gene>
    <name evidence="1" type="ORF">METZ01_LOCUS228740</name>
</gene>
<dbReference type="AlphaFoldDB" id="A0A382GL45"/>
<evidence type="ECO:0000313" key="1">
    <source>
        <dbReference type="EMBL" id="SVB75886.1"/>
    </source>
</evidence>
<name>A0A382GL45_9ZZZZ</name>
<sequence>AELALELAQDGAQVMQLAGAFGGIDYMTDRAREFIENWEVESYRQSVAS</sequence>